<name>A0A8H3YHP0_9TREE</name>
<dbReference type="GO" id="GO:0055088">
    <property type="term" value="P:lipid homeostasis"/>
    <property type="evidence" value="ECO:0007669"/>
    <property type="project" value="TreeGrafter"/>
</dbReference>
<evidence type="ECO:0000256" key="6">
    <source>
        <dbReference type="SAM" id="Phobius"/>
    </source>
</evidence>
<dbReference type="PROSITE" id="PS50922">
    <property type="entry name" value="TLC"/>
    <property type="match status" value="1"/>
</dbReference>
<keyword evidence="9" id="KW-1185">Reference proteome</keyword>
<evidence type="ECO:0000256" key="1">
    <source>
        <dbReference type="ARBA" id="ARBA00004141"/>
    </source>
</evidence>
<proteinExistence type="predicted"/>
<dbReference type="Pfam" id="PF03798">
    <property type="entry name" value="TRAM_LAG1_CLN8"/>
    <property type="match status" value="1"/>
</dbReference>
<comment type="caution">
    <text evidence="8">The sequence shown here is derived from an EMBL/GenBank/DDBJ whole genome shotgun (WGS) entry which is preliminary data.</text>
</comment>
<keyword evidence="2 5" id="KW-0812">Transmembrane</keyword>
<evidence type="ECO:0000256" key="5">
    <source>
        <dbReference type="PROSITE-ProRule" id="PRU00205"/>
    </source>
</evidence>
<dbReference type="EMBL" id="BLZA01000057">
    <property type="protein sequence ID" value="GHJ90220.1"/>
    <property type="molecule type" value="Genomic_DNA"/>
</dbReference>
<dbReference type="AlphaFoldDB" id="A0A8H3YHP0"/>
<reference evidence="8" key="1">
    <citation type="submission" date="2020-07" db="EMBL/GenBank/DDBJ databases">
        <title>Draft Genome Sequence of a Deep-Sea Yeast, Naganishia (Cryptococcus) liquefaciens strain N6.</title>
        <authorList>
            <person name="Han Y.W."/>
            <person name="Kajitani R."/>
            <person name="Morimoto H."/>
            <person name="Parhat M."/>
            <person name="Tsubouchi H."/>
            <person name="Bakenova O."/>
            <person name="Ogata M."/>
            <person name="Argunhan B."/>
            <person name="Aoki R."/>
            <person name="Kajiwara S."/>
            <person name="Itoh T."/>
            <person name="Iwasaki H."/>
        </authorList>
    </citation>
    <scope>NUCLEOTIDE SEQUENCE</scope>
    <source>
        <strain evidence="8">N6</strain>
    </source>
</reference>
<feature type="transmembrane region" description="Helical" evidence="6">
    <location>
        <begin position="116"/>
        <end position="138"/>
    </location>
</feature>
<feature type="domain" description="TLC" evidence="7">
    <location>
        <begin position="54"/>
        <end position="250"/>
    </location>
</feature>
<feature type="transmembrane region" description="Helical" evidence="6">
    <location>
        <begin position="176"/>
        <end position="195"/>
    </location>
</feature>
<gene>
    <name evidence="8" type="ORF">NliqN6_6622</name>
</gene>
<evidence type="ECO:0000313" key="9">
    <source>
        <dbReference type="Proteomes" id="UP000620104"/>
    </source>
</evidence>
<keyword evidence="4 5" id="KW-0472">Membrane</keyword>
<dbReference type="GO" id="GO:0005783">
    <property type="term" value="C:endoplasmic reticulum"/>
    <property type="evidence" value="ECO:0007669"/>
    <property type="project" value="TreeGrafter"/>
</dbReference>
<protein>
    <recommendedName>
        <fullName evidence="7">TLC domain-containing protein</fullName>
    </recommendedName>
</protein>
<evidence type="ECO:0000256" key="2">
    <source>
        <dbReference type="ARBA" id="ARBA00022692"/>
    </source>
</evidence>
<organism evidence="8 9">
    <name type="scientific">Naganishia liquefaciens</name>
    <dbReference type="NCBI Taxonomy" id="104408"/>
    <lineage>
        <taxon>Eukaryota</taxon>
        <taxon>Fungi</taxon>
        <taxon>Dikarya</taxon>
        <taxon>Basidiomycota</taxon>
        <taxon>Agaricomycotina</taxon>
        <taxon>Tremellomycetes</taxon>
        <taxon>Filobasidiales</taxon>
        <taxon>Filobasidiaceae</taxon>
        <taxon>Naganishia</taxon>
    </lineage>
</organism>
<comment type="subcellular location">
    <subcellularLocation>
        <location evidence="1">Membrane</location>
        <topology evidence="1">Multi-pass membrane protein</topology>
    </subcellularLocation>
</comment>
<dbReference type="SMART" id="SM00724">
    <property type="entry name" value="TLC"/>
    <property type="match status" value="1"/>
</dbReference>
<sequence>MSSAMSYMEAFLPHLPDHLPTLAKSTVLFFAIQSASYTLSPALFPKTLHGSTRKERIEWASKTVALVHALLILHMAFRTYNDPQLANDPIFGYDPRVGEVLAFTCGYFIWDTVDSIFNASAGFVVHAIACLAVFGFSFRPFCAYFGPSFLLWELSTPMLNLRYFFEKFGVDKRFPLLAKMNDVAFVLAFFAARIIGGSKDSFIFFREMTKEWNEIPAFLFFVYGMGNIALNGLNWLWFSKIMRRTIRTLKGGK</sequence>
<dbReference type="Proteomes" id="UP000620104">
    <property type="component" value="Unassembled WGS sequence"/>
</dbReference>
<feature type="transmembrane region" description="Helical" evidence="6">
    <location>
        <begin position="144"/>
        <end position="164"/>
    </location>
</feature>
<keyword evidence="3 6" id="KW-1133">Transmembrane helix</keyword>
<dbReference type="OrthoDB" id="10266980at2759"/>
<evidence type="ECO:0000313" key="8">
    <source>
        <dbReference type="EMBL" id="GHJ90220.1"/>
    </source>
</evidence>
<dbReference type="GO" id="GO:0016020">
    <property type="term" value="C:membrane"/>
    <property type="evidence" value="ECO:0007669"/>
    <property type="project" value="UniProtKB-SubCell"/>
</dbReference>
<evidence type="ECO:0000256" key="4">
    <source>
        <dbReference type="ARBA" id="ARBA00023136"/>
    </source>
</evidence>
<evidence type="ECO:0000259" key="7">
    <source>
        <dbReference type="PROSITE" id="PS50922"/>
    </source>
</evidence>
<dbReference type="InterPro" id="IPR050846">
    <property type="entry name" value="TLCD"/>
</dbReference>
<dbReference type="PANTHER" id="PTHR13439:SF0">
    <property type="entry name" value="TOPOISOMERASE I DAMAGE AFFECTED PROTEIN 4"/>
    <property type="match status" value="1"/>
</dbReference>
<evidence type="ECO:0000256" key="3">
    <source>
        <dbReference type="ARBA" id="ARBA00022989"/>
    </source>
</evidence>
<accession>A0A8H3YHP0</accession>
<dbReference type="InterPro" id="IPR006634">
    <property type="entry name" value="TLC-dom"/>
</dbReference>
<feature type="transmembrane region" description="Helical" evidence="6">
    <location>
        <begin position="215"/>
        <end position="238"/>
    </location>
</feature>
<dbReference type="PANTHER" id="PTHR13439">
    <property type="entry name" value="CT120 PROTEIN"/>
    <property type="match status" value="1"/>
</dbReference>